<feature type="domain" description="AMP-dependent synthetase/ligase" evidence="3">
    <location>
        <begin position="24"/>
        <end position="402"/>
    </location>
</feature>
<dbReference type="EMBL" id="QEKQ01000010">
    <property type="protein sequence ID" value="PVY70091.1"/>
    <property type="molecule type" value="Genomic_DNA"/>
</dbReference>
<feature type="domain" description="AMP-binding enzyme C-terminal" evidence="4">
    <location>
        <begin position="452"/>
        <end position="527"/>
    </location>
</feature>
<protein>
    <submittedName>
        <fullName evidence="5">Fatty-acyl-CoA synthase</fullName>
    </submittedName>
</protein>
<keyword evidence="2" id="KW-0436">Ligase</keyword>
<dbReference type="InterPro" id="IPR045851">
    <property type="entry name" value="AMP-bd_C_sf"/>
</dbReference>
<dbReference type="OrthoDB" id="9803968at2"/>
<evidence type="ECO:0000259" key="4">
    <source>
        <dbReference type="Pfam" id="PF13193"/>
    </source>
</evidence>
<dbReference type="Pfam" id="PF00501">
    <property type="entry name" value="AMP-binding"/>
    <property type="match status" value="1"/>
</dbReference>
<evidence type="ECO:0000256" key="2">
    <source>
        <dbReference type="ARBA" id="ARBA00022598"/>
    </source>
</evidence>
<dbReference type="PROSITE" id="PS00455">
    <property type="entry name" value="AMP_BINDING"/>
    <property type="match status" value="1"/>
</dbReference>
<dbReference type="InterPro" id="IPR000873">
    <property type="entry name" value="AMP-dep_synth/lig_dom"/>
</dbReference>
<dbReference type="Gene3D" id="3.30.300.30">
    <property type="match status" value="1"/>
</dbReference>
<dbReference type="Gene3D" id="3.40.50.12780">
    <property type="entry name" value="N-terminal domain of ligase-like"/>
    <property type="match status" value="1"/>
</dbReference>
<dbReference type="Pfam" id="PF13193">
    <property type="entry name" value="AMP-binding_C"/>
    <property type="match status" value="1"/>
</dbReference>
<dbReference type="InterPro" id="IPR042099">
    <property type="entry name" value="ANL_N_sf"/>
</dbReference>
<comment type="similarity">
    <text evidence="1">Belongs to the ATP-dependent AMP-binding enzyme family.</text>
</comment>
<evidence type="ECO:0000259" key="3">
    <source>
        <dbReference type="Pfam" id="PF00501"/>
    </source>
</evidence>
<dbReference type="SUPFAM" id="SSF56801">
    <property type="entry name" value="Acetyl-CoA synthetase-like"/>
    <property type="match status" value="1"/>
</dbReference>
<dbReference type="RefSeq" id="WP_116919816.1">
    <property type="nucleotide sequence ID" value="NZ_QEKQ01000010.1"/>
</dbReference>
<dbReference type="InterPro" id="IPR025110">
    <property type="entry name" value="AMP-bd_C"/>
</dbReference>
<dbReference type="PANTHER" id="PTHR43201:SF5">
    <property type="entry name" value="MEDIUM-CHAIN ACYL-COA LIGASE ACSF2, MITOCHONDRIAL"/>
    <property type="match status" value="1"/>
</dbReference>
<evidence type="ECO:0000256" key="1">
    <source>
        <dbReference type="ARBA" id="ARBA00006432"/>
    </source>
</evidence>
<accession>A0A2U1CTR2</accession>
<name>A0A2U1CTR2_9GAMM</name>
<dbReference type="InterPro" id="IPR020845">
    <property type="entry name" value="AMP-binding_CS"/>
</dbReference>
<evidence type="ECO:0000313" key="6">
    <source>
        <dbReference type="Proteomes" id="UP000245887"/>
    </source>
</evidence>
<dbReference type="Proteomes" id="UP000245887">
    <property type="component" value="Unassembled WGS sequence"/>
</dbReference>
<sequence>MNPAIETRAVRELLHEHSTPLQLLRRAASRQPNKPALVYLPSADSNEPVSVSYRDLLTETQKVAGAIRAVGVQPDESVAVFLPLIPQAVSALIATTSVAMAFPVNLLLSAEAVSAQFKRAGTRLVITMGEHPAIDVRDRVGQAVEQSDGITLVELPFGAEPSPGSISWGDFVGQADHDSAPEEPDPDPRRVAALIHTGGTTGEPKLAGLTQRNLAAGGLMAASGFGYRSEDRIVSGLPLFHVGGLVDVVLASIAAESTVVFPTALGLRNPDVIQNIWSILDRVEGTIIGGVPTMLSAIADAPRHGYERSTLRAAVTGGAPLAMALAERVEKATDCPVRQLYGMTETAGIVCNQAIDGPRREPCAGKPVPLSEVSLGEPGAPLESGASGELYVRGPHVFAGYLTEHGFQKEEVDGWIRSGDLAVLEPTGDIRLTGRSKDIIIRGGHNIDPMVIEEVAMSHPAVAEAAAIAMPDAYAGELPVLYVRYHDGEAAAGSELKDFIAEKINEPPARPKEILPLDEFPYTAIGKIARYRLRQFAAEHAVASVLNKKGVVGRVVSVDPQAGNATIHVEQALHPEESAGVKEAVQALGLTVRLGVTDQGRGAVEH</sequence>
<organism evidence="5 6">
    <name type="scientific">Tamilnaduibacter salinus</name>
    <dbReference type="NCBI Taxonomy" id="1484056"/>
    <lineage>
        <taxon>Bacteria</taxon>
        <taxon>Pseudomonadati</taxon>
        <taxon>Pseudomonadota</taxon>
        <taxon>Gammaproteobacteria</taxon>
        <taxon>Pseudomonadales</taxon>
        <taxon>Marinobacteraceae</taxon>
        <taxon>Tamilnaduibacter</taxon>
    </lineage>
</organism>
<evidence type="ECO:0000313" key="5">
    <source>
        <dbReference type="EMBL" id="PVY70091.1"/>
    </source>
</evidence>
<dbReference type="GO" id="GO:0006631">
    <property type="term" value="P:fatty acid metabolic process"/>
    <property type="evidence" value="ECO:0007669"/>
    <property type="project" value="TreeGrafter"/>
</dbReference>
<dbReference type="AlphaFoldDB" id="A0A2U1CTR2"/>
<dbReference type="GO" id="GO:0031956">
    <property type="term" value="F:medium-chain fatty acid-CoA ligase activity"/>
    <property type="evidence" value="ECO:0007669"/>
    <property type="project" value="TreeGrafter"/>
</dbReference>
<reference evidence="5 6" key="1">
    <citation type="submission" date="2018-04" db="EMBL/GenBank/DDBJ databases">
        <title>Genomic Encyclopedia of Type Strains, Phase IV (KMG-IV): sequencing the most valuable type-strain genomes for metagenomic binning, comparative biology and taxonomic classification.</title>
        <authorList>
            <person name="Goeker M."/>
        </authorList>
    </citation>
    <scope>NUCLEOTIDE SEQUENCE [LARGE SCALE GENOMIC DNA]</scope>
    <source>
        <strain evidence="5 6">DSM 28688</strain>
    </source>
</reference>
<comment type="caution">
    <text evidence="5">The sequence shown here is derived from an EMBL/GenBank/DDBJ whole genome shotgun (WGS) entry which is preliminary data.</text>
</comment>
<proteinExistence type="inferred from homology"/>
<dbReference type="PANTHER" id="PTHR43201">
    <property type="entry name" value="ACYL-COA SYNTHETASE"/>
    <property type="match status" value="1"/>
</dbReference>
<gene>
    <name evidence="5" type="ORF">C8D92_110122</name>
</gene>